<accession>A0ABP7P6Y8</accession>
<gene>
    <name evidence="1" type="ORF">GCM10022246_12510</name>
</gene>
<protein>
    <submittedName>
        <fullName evidence="1">Uncharacterized protein</fullName>
    </submittedName>
</protein>
<reference evidence="2" key="1">
    <citation type="journal article" date="2019" name="Int. J. Syst. Evol. Microbiol.">
        <title>The Global Catalogue of Microorganisms (GCM) 10K type strain sequencing project: providing services to taxonomists for standard genome sequencing and annotation.</title>
        <authorList>
            <consortium name="The Broad Institute Genomics Platform"/>
            <consortium name="The Broad Institute Genome Sequencing Center for Infectious Disease"/>
            <person name="Wu L."/>
            <person name="Ma J."/>
        </authorList>
    </citation>
    <scope>NUCLEOTIDE SEQUENCE [LARGE SCALE GENOMIC DNA]</scope>
    <source>
        <strain evidence="2">JCM 17338</strain>
    </source>
</reference>
<keyword evidence="2" id="KW-1185">Reference proteome</keyword>
<sequence length="66" mass="7620">MFDATLKYSVMLRNEASATDEKDASFLSMTEAKKDCNPQQCWGGLQYRKALNMLFKKNKYESNLDT</sequence>
<name>A0ABP7P6Y8_9SPHI</name>
<organism evidence="1 2">
    <name type="scientific">Pedobacter ginsengiterrae</name>
    <dbReference type="NCBI Taxonomy" id="871696"/>
    <lineage>
        <taxon>Bacteria</taxon>
        <taxon>Pseudomonadati</taxon>
        <taxon>Bacteroidota</taxon>
        <taxon>Sphingobacteriia</taxon>
        <taxon>Sphingobacteriales</taxon>
        <taxon>Sphingobacteriaceae</taxon>
        <taxon>Pedobacter</taxon>
    </lineage>
</organism>
<evidence type="ECO:0000313" key="2">
    <source>
        <dbReference type="Proteomes" id="UP001501081"/>
    </source>
</evidence>
<evidence type="ECO:0000313" key="1">
    <source>
        <dbReference type="EMBL" id="GAA3960712.1"/>
    </source>
</evidence>
<comment type="caution">
    <text evidence="1">The sequence shown here is derived from an EMBL/GenBank/DDBJ whole genome shotgun (WGS) entry which is preliminary data.</text>
</comment>
<dbReference type="EMBL" id="BAABAK010000004">
    <property type="protein sequence ID" value="GAA3960712.1"/>
    <property type="molecule type" value="Genomic_DNA"/>
</dbReference>
<proteinExistence type="predicted"/>
<dbReference type="Proteomes" id="UP001501081">
    <property type="component" value="Unassembled WGS sequence"/>
</dbReference>